<gene>
    <name evidence="1" type="ORF">SAMN06296416_101694</name>
</gene>
<dbReference type="InterPro" id="IPR036641">
    <property type="entry name" value="HPT_dom_sf"/>
</dbReference>
<keyword evidence="2" id="KW-1185">Reference proteome</keyword>
<dbReference type="SUPFAM" id="SSF47226">
    <property type="entry name" value="Histidine-containing phosphotransfer domain, HPT domain"/>
    <property type="match status" value="1"/>
</dbReference>
<evidence type="ECO:0008006" key="3">
    <source>
        <dbReference type="Google" id="ProtNLM"/>
    </source>
</evidence>
<reference evidence="1 2" key="1">
    <citation type="submission" date="2017-09" db="EMBL/GenBank/DDBJ databases">
        <authorList>
            <person name="Ehlers B."/>
            <person name="Leendertz F.H."/>
        </authorList>
    </citation>
    <scope>NUCLEOTIDE SEQUENCE [LARGE SCALE GENOMIC DNA]</scope>
    <source>
        <strain evidence="1 2">CGMCC 1.10978</strain>
    </source>
</reference>
<evidence type="ECO:0000313" key="1">
    <source>
        <dbReference type="EMBL" id="SOD51567.1"/>
    </source>
</evidence>
<dbReference type="AlphaFoldDB" id="A0A286CYT5"/>
<accession>A0A286CYT5</accession>
<proteinExistence type="predicted"/>
<dbReference type="GO" id="GO:0000160">
    <property type="term" value="P:phosphorelay signal transduction system"/>
    <property type="evidence" value="ECO:0007669"/>
    <property type="project" value="InterPro"/>
</dbReference>
<organism evidence="1 2">
    <name type="scientific">Pseudoxanthomonas wuyuanensis</name>
    <dbReference type="NCBI Taxonomy" id="1073196"/>
    <lineage>
        <taxon>Bacteria</taxon>
        <taxon>Pseudomonadati</taxon>
        <taxon>Pseudomonadota</taxon>
        <taxon>Gammaproteobacteria</taxon>
        <taxon>Lysobacterales</taxon>
        <taxon>Lysobacteraceae</taxon>
        <taxon>Pseudoxanthomonas</taxon>
    </lineage>
</organism>
<dbReference type="EMBL" id="OCND01000001">
    <property type="protein sequence ID" value="SOD51567.1"/>
    <property type="molecule type" value="Genomic_DNA"/>
</dbReference>
<evidence type="ECO:0000313" key="2">
    <source>
        <dbReference type="Proteomes" id="UP000219374"/>
    </source>
</evidence>
<protein>
    <recommendedName>
        <fullName evidence="3">Hpt domain-containing protein</fullName>
    </recommendedName>
</protein>
<dbReference type="Proteomes" id="UP000219374">
    <property type="component" value="Unassembled WGS sequence"/>
</dbReference>
<dbReference type="Gene3D" id="1.20.120.160">
    <property type="entry name" value="HPT domain"/>
    <property type="match status" value="1"/>
</dbReference>
<sequence>MKMGREQTPPYPVLAALLGGDGRKMRSILRVFHLSVSKDIEAIEQAAARGQWFVVLRLAHRISIGCRQIGEERMAEELISDVVSAIECARTGAGSFARQFRGARHGLIQVLNLAEAYAAADELDSVA</sequence>
<name>A0A286CYT5_9GAMM</name>